<dbReference type="STRING" id="870435.A0A0C3INP8"/>
<keyword evidence="4" id="KW-0498">Mitosis</keyword>
<dbReference type="InParanoid" id="A0A0C3INP8"/>
<evidence type="ECO:0000256" key="5">
    <source>
        <dbReference type="ARBA" id="ARBA00022786"/>
    </source>
</evidence>
<keyword evidence="3" id="KW-0132">Cell division</keyword>
<keyword evidence="5" id="KW-0833">Ubl conjugation pathway</keyword>
<evidence type="ECO:0000256" key="4">
    <source>
        <dbReference type="ARBA" id="ARBA00022776"/>
    </source>
</evidence>
<dbReference type="GO" id="GO:0045842">
    <property type="term" value="P:positive regulation of mitotic metaphase/anaphase transition"/>
    <property type="evidence" value="ECO:0007669"/>
    <property type="project" value="TreeGrafter"/>
</dbReference>
<dbReference type="EMBL" id="KN832014">
    <property type="protein sequence ID" value="KIN98597.1"/>
    <property type="molecule type" value="Genomic_DNA"/>
</dbReference>
<proteinExistence type="inferred from homology"/>
<dbReference type="GO" id="GO:0070979">
    <property type="term" value="P:protein K11-linked ubiquitination"/>
    <property type="evidence" value="ECO:0007669"/>
    <property type="project" value="TreeGrafter"/>
</dbReference>
<dbReference type="InterPro" id="IPR026000">
    <property type="entry name" value="Apc5_dom"/>
</dbReference>
<evidence type="ECO:0000256" key="6">
    <source>
        <dbReference type="ARBA" id="ARBA00023306"/>
    </source>
</evidence>
<dbReference type="OrthoDB" id="2504561at2759"/>
<protein>
    <recommendedName>
        <fullName evidence="2">Anaphase-promoting complex subunit 5</fullName>
    </recommendedName>
</protein>
<dbReference type="AlphaFoldDB" id="A0A0C3INP8"/>
<reference evidence="8 9" key="1">
    <citation type="submission" date="2014-04" db="EMBL/GenBank/DDBJ databases">
        <authorList>
            <consortium name="DOE Joint Genome Institute"/>
            <person name="Kuo A."/>
            <person name="Kohler A."/>
            <person name="Costa M.D."/>
            <person name="Nagy L.G."/>
            <person name="Floudas D."/>
            <person name="Copeland A."/>
            <person name="Barry K.W."/>
            <person name="Cichocki N."/>
            <person name="Veneault-Fourrey C."/>
            <person name="LaButti K."/>
            <person name="Lindquist E.A."/>
            <person name="Lipzen A."/>
            <person name="Lundell T."/>
            <person name="Morin E."/>
            <person name="Murat C."/>
            <person name="Sun H."/>
            <person name="Tunlid A."/>
            <person name="Henrissat B."/>
            <person name="Grigoriev I.V."/>
            <person name="Hibbett D.S."/>
            <person name="Martin F."/>
            <person name="Nordberg H.P."/>
            <person name="Cantor M.N."/>
            <person name="Hua S.X."/>
        </authorList>
    </citation>
    <scope>NUCLEOTIDE SEQUENCE [LARGE SCALE GENOMIC DNA]</scope>
    <source>
        <strain evidence="8 9">Marx 270</strain>
    </source>
</reference>
<evidence type="ECO:0000256" key="1">
    <source>
        <dbReference type="ARBA" id="ARBA00007450"/>
    </source>
</evidence>
<keyword evidence="9" id="KW-1185">Reference proteome</keyword>
<gene>
    <name evidence="8" type="ORF">M404DRAFT_157465</name>
</gene>
<dbReference type="GO" id="GO:0051301">
    <property type="term" value="P:cell division"/>
    <property type="evidence" value="ECO:0007669"/>
    <property type="project" value="UniProtKB-KW"/>
</dbReference>
<feature type="domain" description="Anaphase-promoting complex subunit 5" evidence="7">
    <location>
        <begin position="218"/>
        <end position="292"/>
    </location>
</feature>
<evidence type="ECO:0000313" key="9">
    <source>
        <dbReference type="Proteomes" id="UP000054217"/>
    </source>
</evidence>
<dbReference type="InterPro" id="IPR037679">
    <property type="entry name" value="Apc5"/>
</dbReference>
<dbReference type="PANTHER" id="PTHR12830:SF9">
    <property type="entry name" value="ANAPHASE-PROMOTING COMPLEX SUBUNIT 5"/>
    <property type="match status" value="1"/>
</dbReference>
<organism evidence="8 9">
    <name type="scientific">Pisolithus tinctorius Marx 270</name>
    <dbReference type="NCBI Taxonomy" id="870435"/>
    <lineage>
        <taxon>Eukaryota</taxon>
        <taxon>Fungi</taxon>
        <taxon>Dikarya</taxon>
        <taxon>Basidiomycota</taxon>
        <taxon>Agaricomycotina</taxon>
        <taxon>Agaricomycetes</taxon>
        <taxon>Agaricomycetidae</taxon>
        <taxon>Boletales</taxon>
        <taxon>Sclerodermatineae</taxon>
        <taxon>Pisolithaceae</taxon>
        <taxon>Pisolithus</taxon>
    </lineage>
</organism>
<dbReference type="HOGENOM" id="CLU_025689_0_0_1"/>
<dbReference type="PANTHER" id="PTHR12830">
    <property type="entry name" value="ANAPHASE-PROMOTING COMPLEX SUBUNIT 5"/>
    <property type="match status" value="1"/>
</dbReference>
<reference evidence="9" key="2">
    <citation type="submission" date="2015-01" db="EMBL/GenBank/DDBJ databases">
        <title>Evolutionary Origins and Diversification of the Mycorrhizal Mutualists.</title>
        <authorList>
            <consortium name="DOE Joint Genome Institute"/>
            <consortium name="Mycorrhizal Genomics Consortium"/>
            <person name="Kohler A."/>
            <person name="Kuo A."/>
            <person name="Nagy L.G."/>
            <person name="Floudas D."/>
            <person name="Copeland A."/>
            <person name="Barry K.W."/>
            <person name="Cichocki N."/>
            <person name="Veneault-Fourrey C."/>
            <person name="LaButti K."/>
            <person name="Lindquist E.A."/>
            <person name="Lipzen A."/>
            <person name="Lundell T."/>
            <person name="Morin E."/>
            <person name="Murat C."/>
            <person name="Riley R."/>
            <person name="Ohm R."/>
            <person name="Sun H."/>
            <person name="Tunlid A."/>
            <person name="Henrissat B."/>
            <person name="Grigoriev I.V."/>
            <person name="Hibbett D.S."/>
            <person name="Martin F."/>
        </authorList>
    </citation>
    <scope>NUCLEOTIDE SEQUENCE [LARGE SCALE GENOMIC DNA]</scope>
    <source>
        <strain evidence="9">Marx 270</strain>
    </source>
</reference>
<accession>A0A0C3INP8</accession>
<dbReference type="Pfam" id="PF12862">
    <property type="entry name" value="ANAPC5"/>
    <property type="match status" value="1"/>
</dbReference>
<name>A0A0C3INP8_PISTI</name>
<evidence type="ECO:0000256" key="3">
    <source>
        <dbReference type="ARBA" id="ARBA00022618"/>
    </source>
</evidence>
<dbReference type="GO" id="GO:0031145">
    <property type="term" value="P:anaphase-promoting complex-dependent catabolic process"/>
    <property type="evidence" value="ECO:0007669"/>
    <property type="project" value="TreeGrafter"/>
</dbReference>
<dbReference type="GO" id="GO:0005680">
    <property type="term" value="C:anaphase-promoting complex"/>
    <property type="evidence" value="ECO:0007669"/>
    <property type="project" value="InterPro"/>
</dbReference>
<dbReference type="Proteomes" id="UP000054217">
    <property type="component" value="Unassembled WGS sequence"/>
</dbReference>
<evidence type="ECO:0000256" key="2">
    <source>
        <dbReference type="ARBA" id="ARBA00016066"/>
    </source>
</evidence>
<sequence length="682" mass="77817">MEYKPGSPPPVHNVLRPHHIDVFAMILLAFKEFYGKLPPKFLLYIYRFLILEVSEAVQPATHQETVDFLKGAPQINNLNVQNYILAFESVPKQLTSVAQFTSFFHSSPVFWYHPAFINCSKLSFRIQFRRSPFGFFCRRCYVAYARLSFYGVMELQKDYQSWCAGDTKAGCGPVEKDLLTGDVWLFTTMSDYGLTAHPEPFEAWEKGRDTGDDVIGPENLRRYFEQMFHTNNDSGIRQNALLNLIRMHYVRKEYAAASKVCEGYLLQEAISVARTCGDRITLQHCISMLHRLPTSNGVPVLNEIQPDLHPFEVLYDVAKLLQPQSGQPLTLAFEKLSQAIGLYNSWVDLKKISPHERERLGLHAMQAVLWSALGCHSLAKVEESIIQAFSRWGDDDPNRLNSVLNQAYRMARNGLYQDALTLLVQPRTWRGLSLDLYQEWANMIWHILALRTSRRGQRRLFHDFLLPRQPSTSTFVSKEYFFDDSPTPLPPMSDELHQTNLDARWQRHGQAVTAIQPLLQSLWNSEFQGRFPLYRLGIVLLADAGLGFGMSKHCQSLIEGILPQLLPGHDVEHRALACYTLGRCIIASSDAESAELRSALPHLLMAENDYVHLEMFEAASDVQWLLMVVYHNLGMATEGAAVYERYNCSTARIRMYEESPVDEEAEKVWALVTDVGALLAGR</sequence>
<comment type="similarity">
    <text evidence="1">Belongs to the APC5 family.</text>
</comment>
<evidence type="ECO:0000259" key="7">
    <source>
        <dbReference type="Pfam" id="PF12862"/>
    </source>
</evidence>
<evidence type="ECO:0000313" key="8">
    <source>
        <dbReference type="EMBL" id="KIN98597.1"/>
    </source>
</evidence>
<keyword evidence="6" id="KW-0131">Cell cycle</keyword>